<organism evidence="2 3">
    <name type="scientific">Phytophthora nicotianae P1976</name>
    <dbReference type="NCBI Taxonomy" id="1317066"/>
    <lineage>
        <taxon>Eukaryota</taxon>
        <taxon>Sar</taxon>
        <taxon>Stramenopiles</taxon>
        <taxon>Oomycota</taxon>
        <taxon>Peronosporomycetes</taxon>
        <taxon>Peronosporales</taxon>
        <taxon>Peronosporaceae</taxon>
        <taxon>Phytophthora</taxon>
    </lineage>
</organism>
<comment type="caution">
    <text evidence="2">The sequence shown here is derived from an EMBL/GenBank/DDBJ whole genome shotgun (WGS) entry which is preliminary data.</text>
</comment>
<evidence type="ECO:0000256" key="1">
    <source>
        <dbReference type="SAM" id="SignalP"/>
    </source>
</evidence>
<keyword evidence="1" id="KW-0732">Signal</keyword>
<feature type="signal peptide" evidence="1">
    <location>
        <begin position="1"/>
        <end position="21"/>
    </location>
</feature>
<dbReference type="AlphaFoldDB" id="A0A081A104"/>
<reference evidence="2 3" key="1">
    <citation type="submission" date="2013-11" db="EMBL/GenBank/DDBJ databases">
        <title>The Genome Sequence of Phytophthora parasitica P1976.</title>
        <authorList>
            <consortium name="The Broad Institute Genomics Platform"/>
            <person name="Russ C."/>
            <person name="Tyler B."/>
            <person name="Panabieres F."/>
            <person name="Shan W."/>
            <person name="Tripathy S."/>
            <person name="Grunwald N."/>
            <person name="Machado M."/>
            <person name="Johnson C.S."/>
            <person name="Walker B."/>
            <person name="Young S."/>
            <person name="Zeng Q."/>
            <person name="Gargeya S."/>
            <person name="Fitzgerald M."/>
            <person name="Haas B."/>
            <person name="Abouelleil A."/>
            <person name="Allen A.W."/>
            <person name="Alvarado L."/>
            <person name="Arachchi H.M."/>
            <person name="Berlin A.M."/>
            <person name="Chapman S.B."/>
            <person name="Gainer-Dewar J."/>
            <person name="Goldberg J."/>
            <person name="Griggs A."/>
            <person name="Gujja S."/>
            <person name="Hansen M."/>
            <person name="Howarth C."/>
            <person name="Imamovic A."/>
            <person name="Ireland A."/>
            <person name="Larimer J."/>
            <person name="McCowan C."/>
            <person name="Murphy C."/>
            <person name="Pearson M."/>
            <person name="Poon T.W."/>
            <person name="Priest M."/>
            <person name="Roberts A."/>
            <person name="Saif S."/>
            <person name="Shea T."/>
            <person name="Sisk P."/>
            <person name="Sykes S."/>
            <person name="Wortman J."/>
            <person name="Nusbaum C."/>
            <person name="Birren B."/>
        </authorList>
    </citation>
    <scope>NUCLEOTIDE SEQUENCE [LARGE SCALE GENOMIC DNA]</scope>
    <source>
        <strain evidence="2 3">P1976</strain>
    </source>
</reference>
<gene>
    <name evidence="2" type="ORF">F444_11371</name>
</gene>
<evidence type="ECO:0000313" key="2">
    <source>
        <dbReference type="EMBL" id="ETO72565.1"/>
    </source>
</evidence>
<dbReference type="EMBL" id="ANJA01002052">
    <property type="protein sequence ID" value="ETO72565.1"/>
    <property type="molecule type" value="Genomic_DNA"/>
</dbReference>
<accession>A0A081A104</accession>
<protein>
    <submittedName>
        <fullName evidence="2">Uncharacterized protein</fullName>
    </submittedName>
</protein>
<proteinExistence type="predicted"/>
<feature type="chain" id="PRO_5001753785" evidence="1">
    <location>
        <begin position="22"/>
        <end position="55"/>
    </location>
</feature>
<sequence>MPMMTVAMEMIKILEMVLTLAATTMMRHLQHRQAQYSPFPMAASELRSESEFDWG</sequence>
<name>A0A081A104_PHYNI</name>
<evidence type="ECO:0000313" key="3">
    <source>
        <dbReference type="Proteomes" id="UP000028582"/>
    </source>
</evidence>
<dbReference type="Proteomes" id="UP000028582">
    <property type="component" value="Unassembled WGS sequence"/>
</dbReference>